<evidence type="ECO:0000313" key="3">
    <source>
        <dbReference type="EMBL" id="PXZ01816.1"/>
    </source>
</evidence>
<keyword evidence="1" id="KW-0812">Transmembrane</keyword>
<keyword evidence="1" id="KW-1133">Transmembrane helix</keyword>
<dbReference type="Pfam" id="PF02698">
    <property type="entry name" value="DUF218"/>
    <property type="match status" value="1"/>
</dbReference>
<reference evidence="3 4" key="1">
    <citation type="submission" date="2018-05" db="EMBL/GenBank/DDBJ databases">
        <title>Reference genomes for bee gut microbiota database.</title>
        <authorList>
            <person name="Ellegaard K.M."/>
        </authorList>
    </citation>
    <scope>NUCLEOTIDE SEQUENCE [LARGE SCALE GENOMIC DNA]</scope>
    <source>
        <strain evidence="3 4">ESL0284</strain>
    </source>
</reference>
<gene>
    <name evidence="3" type="ORF">DK869_02115</name>
</gene>
<dbReference type="PANTHER" id="PTHR30336">
    <property type="entry name" value="INNER MEMBRANE PROTEIN, PROBABLE PERMEASE"/>
    <property type="match status" value="1"/>
</dbReference>
<organism evidence="3 4">
    <name type="scientific">Commensalibacter melissae</name>
    <dbReference type="NCBI Taxonomy" id="2070537"/>
    <lineage>
        <taxon>Bacteria</taxon>
        <taxon>Pseudomonadati</taxon>
        <taxon>Pseudomonadota</taxon>
        <taxon>Alphaproteobacteria</taxon>
        <taxon>Acetobacterales</taxon>
        <taxon>Acetobacteraceae</taxon>
    </lineage>
</organism>
<dbReference type="EMBL" id="QGLT01000001">
    <property type="protein sequence ID" value="PXZ01816.1"/>
    <property type="molecule type" value="Genomic_DNA"/>
</dbReference>
<dbReference type="CDD" id="cd06259">
    <property type="entry name" value="YdcF-like"/>
    <property type="match status" value="1"/>
</dbReference>
<comment type="caution">
    <text evidence="3">The sequence shown here is derived from an EMBL/GenBank/DDBJ whole genome shotgun (WGS) entry which is preliminary data.</text>
</comment>
<name>A0A318N324_9PROT</name>
<sequence>MKKKISQNFLIKIIGIIIFLWLSGFVVFIYDLLSFSSIPPLTDGIVVLTGGTGRIHTAIRFLEKDCSQYLLISGVGATTTLQDLKNSITNFPAISCQDHILLGHNATSTMGNAIETAAWVHYYRLQSLTVITSNYHMRRAILELRNLIYDIPLYPFSINTINKDNVLKISSIRLLFIEYNKLLMAYTGLIHTTKPKHDLINIKH</sequence>
<keyword evidence="4" id="KW-1185">Reference proteome</keyword>
<dbReference type="GO" id="GO:0005886">
    <property type="term" value="C:plasma membrane"/>
    <property type="evidence" value="ECO:0007669"/>
    <property type="project" value="TreeGrafter"/>
</dbReference>
<dbReference type="Gene3D" id="3.40.50.620">
    <property type="entry name" value="HUPs"/>
    <property type="match status" value="1"/>
</dbReference>
<evidence type="ECO:0000259" key="2">
    <source>
        <dbReference type="Pfam" id="PF02698"/>
    </source>
</evidence>
<dbReference type="InterPro" id="IPR014729">
    <property type="entry name" value="Rossmann-like_a/b/a_fold"/>
</dbReference>
<dbReference type="GO" id="GO:0000270">
    <property type="term" value="P:peptidoglycan metabolic process"/>
    <property type="evidence" value="ECO:0007669"/>
    <property type="project" value="TreeGrafter"/>
</dbReference>
<protein>
    <recommendedName>
        <fullName evidence="2">DUF218 domain-containing protein</fullName>
    </recommendedName>
</protein>
<feature type="domain" description="DUF218" evidence="2">
    <location>
        <begin position="43"/>
        <end position="169"/>
    </location>
</feature>
<dbReference type="OrthoDB" id="9812311at2"/>
<dbReference type="InterPro" id="IPR003848">
    <property type="entry name" value="DUF218"/>
</dbReference>
<dbReference type="GO" id="GO:0043164">
    <property type="term" value="P:Gram-negative-bacterium-type cell wall biogenesis"/>
    <property type="evidence" value="ECO:0007669"/>
    <property type="project" value="TreeGrafter"/>
</dbReference>
<dbReference type="PANTHER" id="PTHR30336:SF4">
    <property type="entry name" value="ENVELOPE BIOGENESIS FACTOR ELYC"/>
    <property type="match status" value="1"/>
</dbReference>
<dbReference type="RefSeq" id="WP_110438335.1">
    <property type="nucleotide sequence ID" value="NZ_CP046393.1"/>
</dbReference>
<dbReference type="InterPro" id="IPR051599">
    <property type="entry name" value="Cell_Envelope_Assoc"/>
</dbReference>
<keyword evidence="1" id="KW-0472">Membrane</keyword>
<feature type="transmembrane region" description="Helical" evidence="1">
    <location>
        <begin position="9"/>
        <end position="30"/>
    </location>
</feature>
<evidence type="ECO:0000313" key="4">
    <source>
        <dbReference type="Proteomes" id="UP000247565"/>
    </source>
</evidence>
<dbReference type="Proteomes" id="UP000247565">
    <property type="component" value="Unassembled WGS sequence"/>
</dbReference>
<dbReference type="AlphaFoldDB" id="A0A318N324"/>
<evidence type="ECO:0000256" key="1">
    <source>
        <dbReference type="SAM" id="Phobius"/>
    </source>
</evidence>
<proteinExistence type="predicted"/>
<accession>A0A318N324</accession>